<gene>
    <name evidence="7" type="ORF">ACFQ1S_25315</name>
</gene>
<keyword evidence="4 6" id="KW-1133">Transmembrane helix</keyword>
<feature type="transmembrane region" description="Helical" evidence="6">
    <location>
        <begin position="59"/>
        <end position="81"/>
    </location>
</feature>
<dbReference type="Pfam" id="PF01810">
    <property type="entry name" value="LysE"/>
    <property type="match status" value="1"/>
</dbReference>
<keyword evidence="8" id="KW-1185">Reference proteome</keyword>
<evidence type="ECO:0000256" key="2">
    <source>
        <dbReference type="ARBA" id="ARBA00022475"/>
    </source>
</evidence>
<evidence type="ECO:0000256" key="1">
    <source>
        <dbReference type="ARBA" id="ARBA00004651"/>
    </source>
</evidence>
<accession>A0ABW3MEY9</accession>
<protein>
    <submittedName>
        <fullName evidence="7">LysE family translocator</fullName>
    </submittedName>
</protein>
<evidence type="ECO:0000313" key="7">
    <source>
        <dbReference type="EMBL" id="MFD1048613.1"/>
    </source>
</evidence>
<keyword evidence="5 6" id="KW-0472">Membrane</keyword>
<comment type="subcellular location">
    <subcellularLocation>
        <location evidence="1">Cell membrane</location>
        <topology evidence="1">Multi-pass membrane protein</topology>
    </subcellularLocation>
</comment>
<name>A0ABW3MEY9_9PSEU</name>
<evidence type="ECO:0000256" key="4">
    <source>
        <dbReference type="ARBA" id="ARBA00022989"/>
    </source>
</evidence>
<keyword evidence="2" id="KW-1003">Cell membrane</keyword>
<sequence length="121" mass="13422">MTGTYEDRKALAAPLPTVRNRSLRRMYVMAVLTNLANPKVILFYLAFFPQFVTQGGWPVWVQFLVLGAILIVVGLAVDASVGFVSGSLSQLLLRRPAIKRWLDRVSAAIFCALAIRLVTED</sequence>
<keyword evidence="3 6" id="KW-0812">Transmembrane</keyword>
<evidence type="ECO:0000256" key="3">
    <source>
        <dbReference type="ARBA" id="ARBA00022692"/>
    </source>
</evidence>
<evidence type="ECO:0000313" key="8">
    <source>
        <dbReference type="Proteomes" id="UP001597045"/>
    </source>
</evidence>
<dbReference type="PANTHER" id="PTHR30086:SF20">
    <property type="entry name" value="ARGININE EXPORTER PROTEIN ARGO-RELATED"/>
    <property type="match status" value="1"/>
</dbReference>
<dbReference type="PANTHER" id="PTHR30086">
    <property type="entry name" value="ARGININE EXPORTER PROTEIN ARGO"/>
    <property type="match status" value="1"/>
</dbReference>
<evidence type="ECO:0000256" key="6">
    <source>
        <dbReference type="SAM" id="Phobius"/>
    </source>
</evidence>
<evidence type="ECO:0000256" key="5">
    <source>
        <dbReference type="ARBA" id="ARBA00023136"/>
    </source>
</evidence>
<dbReference type="InterPro" id="IPR001123">
    <property type="entry name" value="LeuE-type"/>
</dbReference>
<reference evidence="8" key="1">
    <citation type="journal article" date="2019" name="Int. J. Syst. Evol. Microbiol.">
        <title>The Global Catalogue of Microorganisms (GCM) 10K type strain sequencing project: providing services to taxonomists for standard genome sequencing and annotation.</title>
        <authorList>
            <consortium name="The Broad Institute Genomics Platform"/>
            <consortium name="The Broad Institute Genome Sequencing Center for Infectious Disease"/>
            <person name="Wu L."/>
            <person name="Ma J."/>
        </authorList>
    </citation>
    <scope>NUCLEOTIDE SEQUENCE [LARGE SCALE GENOMIC DNA]</scope>
    <source>
        <strain evidence="8">JCM 31486</strain>
    </source>
</reference>
<proteinExistence type="predicted"/>
<dbReference type="EMBL" id="JBHTIS010001699">
    <property type="protein sequence ID" value="MFD1048613.1"/>
    <property type="molecule type" value="Genomic_DNA"/>
</dbReference>
<organism evidence="7 8">
    <name type="scientific">Kibdelosporangium lantanae</name>
    <dbReference type="NCBI Taxonomy" id="1497396"/>
    <lineage>
        <taxon>Bacteria</taxon>
        <taxon>Bacillati</taxon>
        <taxon>Actinomycetota</taxon>
        <taxon>Actinomycetes</taxon>
        <taxon>Pseudonocardiales</taxon>
        <taxon>Pseudonocardiaceae</taxon>
        <taxon>Kibdelosporangium</taxon>
    </lineage>
</organism>
<dbReference type="Proteomes" id="UP001597045">
    <property type="component" value="Unassembled WGS sequence"/>
</dbReference>
<feature type="transmembrane region" description="Helical" evidence="6">
    <location>
        <begin position="26"/>
        <end position="47"/>
    </location>
</feature>
<comment type="caution">
    <text evidence="7">The sequence shown here is derived from an EMBL/GenBank/DDBJ whole genome shotgun (WGS) entry which is preliminary data.</text>
</comment>